<evidence type="ECO:0000313" key="1">
    <source>
        <dbReference type="EMBL" id="HIZ29827.1"/>
    </source>
</evidence>
<dbReference type="GO" id="GO:0006259">
    <property type="term" value="P:DNA metabolic process"/>
    <property type="evidence" value="ECO:0007669"/>
    <property type="project" value="InterPro"/>
</dbReference>
<comment type="caution">
    <text evidence="1">The sequence shown here is derived from an EMBL/GenBank/DDBJ whole genome shotgun (WGS) entry which is preliminary data.</text>
</comment>
<dbReference type="Pfam" id="PF03837">
    <property type="entry name" value="RecT"/>
    <property type="match status" value="1"/>
</dbReference>
<dbReference type="GO" id="GO:0003677">
    <property type="term" value="F:DNA binding"/>
    <property type="evidence" value="ECO:0007669"/>
    <property type="project" value="InterPro"/>
</dbReference>
<dbReference type="InterPro" id="IPR004590">
    <property type="entry name" value="ssDNA_annealing_RecT"/>
</dbReference>
<name>A0A9D2IYQ7_9FIRM</name>
<accession>A0A9D2IYQ7</accession>
<dbReference type="Proteomes" id="UP000824035">
    <property type="component" value="Unassembled WGS sequence"/>
</dbReference>
<sequence length="278" mass="30099">MTTNTAGTIAKAAGNTAAVKTDPKKVLNAYIAKMEGQIAKALPSVLTPERFSRIVMTAVSSTPKLAETTPQSFLGAMMTAAQLGLEPNTPLGQAYLLPYKNKGVLECQFQIGYKGLIDLAYRSGQVSIIQAQAVRENDEFSYEYGLEPKLTHKPALRDRGEVTCYYAMFRTKDGGFGFEVMSKEDILAHAERFSQSYGSDFSPWKTSFDAMAKKTVLKQVLRYAPLKSDFVKAVASDGTIKHDIAPDMSEVPTVADYVVDGDTGEVIEVNVAEGGGPA</sequence>
<proteinExistence type="predicted"/>
<evidence type="ECO:0000313" key="2">
    <source>
        <dbReference type="Proteomes" id="UP000824035"/>
    </source>
</evidence>
<dbReference type="EMBL" id="DXBV01000013">
    <property type="protein sequence ID" value="HIZ29827.1"/>
    <property type="molecule type" value="Genomic_DNA"/>
</dbReference>
<dbReference type="InterPro" id="IPR018330">
    <property type="entry name" value="RecT_fam"/>
</dbReference>
<dbReference type="NCBIfam" id="TIGR00616">
    <property type="entry name" value="rect"/>
    <property type="match status" value="1"/>
</dbReference>
<dbReference type="AlphaFoldDB" id="A0A9D2IYQ7"/>
<reference evidence="1" key="1">
    <citation type="journal article" date="2021" name="PeerJ">
        <title>Extensive microbial diversity within the chicken gut microbiome revealed by metagenomics and culture.</title>
        <authorList>
            <person name="Gilroy R."/>
            <person name="Ravi A."/>
            <person name="Getino M."/>
            <person name="Pursley I."/>
            <person name="Horton D.L."/>
            <person name="Alikhan N.F."/>
            <person name="Baker D."/>
            <person name="Gharbi K."/>
            <person name="Hall N."/>
            <person name="Watson M."/>
            <person name="Adriaenssens E.M."/>
            <person name="Foster-Nyarko E."/>
            <person name="Jarju S."/>
            <person name="Secka A."/>
            <person name="Antonio M."/>
            <person name="Oren A."/>
            <person name="Chaudhuri R.R."/>
            <person name="La Ragione R."/>
            <person name="Hildebrand F."/>
            <person name="Pallen M.J."/>
        </authorList>
    </citation>
    <scope>NUCLEOTIDE SEQUENCE</scope>
    <source>
        <strain evidence="1">ChiGjej4B4-18154</strain>
    </source>
</reference>
<protein>
    <submittedName>
        <fullName evidence="1">Recombinase RecT</fullName>
    </submittedName>
</protein>
<organism evidence="1 2">
    <name type="scientific">Candidatus Allofournierella merdipullorum</name>
    <dbReference type="NCBI Taxonomy" id="2838595"/>
    <lineage>
        <taxon>Bacteria</taxon>
        <taxon>Bacillati</taxon>
        <taxon>Bacillota</taxon>
        <taxon>Clostridia</taxon>
        <taxon>Eubacteriales</taxon>
        <taxon>Oscillospiraceae</taxon>
        <taxon>Allofournierella</taxon>
    </lineage>
</organism>
<reference evidence="1" key="2">
    <citation type="submission" date="2021-04" db="EMBL/GenBank/DDBJ databases">
        <authorList>
            <person name="Gilroy R."/>
        </authorList>
    </citation>
    <scope>NUCLEOTIDE SEQUENCE</scope>
    <source>
        <strain evidence="1">ChiGjej4B4-18154</strain>
    </source>
</reference>
<gene>
    <name evidence="1" type="ORF">H9813_01145</name>
</gene>